<sequence length="408" mass="45255">MEPCKKRKRLTLDEKADIIHAVTSGQKKCDVAASHGIPASTLSTILKGKDDILRATSSGNLSRKKTLKTTPQSKMEEALFAWFMDLRAKNSIPVSGDLLQQKARSFACLLGDNEFKASPGWLSRFKERHGIVGKVLSGEASSVSMAVVGYWQSENVPDILGKYAPSDVYNADESGLFYQMLPKKTLALKGQACHGGKHSKQRLTLLLCVNMDGTDKRDPLVIGKSARPRCFKGTKKLPVKYVANSKAWMSRAIFATWLKEFDSDMCRQKRKVCLLLDNCTAHYVAEVELTSVELRYFPPNATSVVQPLDQGIINSVKCAYKRRVVDRVLLNLELKRETRIDIFMAVEKVAAAWRALRPSIIVNCFRTAGFGTLGPETAEAGPDCASAVHEDEDAWEHLRSVDEVSQTT</sequence>
<dbReference type="Gene3D" id="1.10.10.60">
    <property type="entry name" value="Homeodomain-like"/>
    <property type="match status" value="2"/>
</dbReference>
<protein>
    <recommendedName>
        <fullName evidence="9">Tick transposon</fullName>
    </recommendedName>
</protein>
<dbReference type="SMART" id="SM00674">
    <property type="entry name" value="CENPB"/>
    <property type="match status" value="1"/>
</dbReference>
<dbReference type="InterPro" id="IPR050863">
    <property type="entry name" value="CenT-Element_Derived"/>
</dbReference>
<accession>A0AAQ4ECG5</accession>
<evidence type="ECO:0000256" key="3">
    <source>
        <dbReference type="ARBA" id="ARBA00023242"/>
    </source>
</evidence>
<dbReference type="PANTHER" id="PTHR19303:SF73">
    <property type="entry name" value="PROTEIN PDC2"/>
    <property type="match status" value="1"/>
</dbReference>
<dbReference type="AlphaFoldDB" id="A0AAQ4ECG5"/>
<gene>
    <name evidence="7" type="ORF">V5799_024302</name>
</gene>
<evidence type="ECO:0000313" key="8">
    <source>
        <dbReference type="Proteomes" id="UP001321473"/>
    </source>
</evidence>
<organism evidence="7 8">
    <name type="scientific">Amblyomma americanum</name>
    <name type="common">Lone star tick</name>
    <dbReference type="NCBI Taxonomy" id="6943"/>
    <lineage>
        <taxon>Eukaryota</taxon>
        <taxon>Metazoa</taxon>
        <taxon>Ecdysozoa</taxon>
        <taxon>Arthropoda</taxon>
        <taxon>Chelicerata</taxon>
        <taxon>Arachnida</taxon>
        <taxon>Acari</taxon>
        <taxon>Parasitiformes</taxon>
        <taxon>Ixodida</taxon>
        <taxon>Ixodoidea</taxon>
        <taxon>Ixodidae</taxon>
        <taxon>Amblyomminae</taxon>
        <taxon>Amblyomma</taxon>
    </lineage>
</organism>
<keyword evidence="2 4" id="KW-0238">DNA-binding</keyword>
<dbReference type="GO" id="GO:0005634">
    <property type="term" value="C:nucleus"/>
    <property type="evidence" value="ECO:0007669"/>
    <property type="project" value="UniProtKB-SubCell"/>
</dbReference>
<dbReference type="InterPro" id="IPR007889">
    <property type="entry name" value="HTH_Psq"/>
</dbReference>
<evidence type="ECO:0000256" key="2">
    <source>
        <dbReference type="ARBA" id="ARBA00023125"/>
    </source>
</evidence>
<evidence type="ECO:0000313" key="7">
    <source>
        <dbReference type="EMBL" id="KAK8772455.1"/>
    </source>
</evidence>
<feature type="domain" description="HTH CENPB-type" evidence="6">
    <location>
        <begin position="63"/>
        <end position="135"/>
    </location>
</feature>
<comment type="subcellular location">
    <subcellularLocation>
        <location evidence="1 4">Nucleus</location>
    </subcellularLocation>
</comment>
<feature type="DNA-binding region" description="H-T-H motif" evidence="4">
    <location>
        <begin position="28"/>
        <end position="48"/>
    </location>
</feature>
<dbReference type="Pfam" id="PF04218">
    <property type="entry name" value="CENP-B_N"/>
    <property type="match status" value="1"/>
</dbReference>
<dbReference type="InterPro" id="IPR004875">
    <property type="entry name" value="DDE_SF_endonuclease_dom"/>
</dbReference>
<name>A0AAQ4ECG5_AMBAM</name>
<keyword evidence="3 4" id="KW-0539">Nucleus</keyword>
<dbReference type="GO" id="GO:0003677">
    <property type="term" value="F:DNA binding"/>
    <property type="evidence" value="ECO:0007669"/>
    <property type="project" value="UniProtKB-UniRule"/>
</dbReference>
<evidence type="ECO:0000256" key="4">
    <source>
        <dbReference type="PROSITE-ProRule" id="PRU00320"/>
    </source>
</evidence>
<dbReference type="EMBL" id="JARKHS020018282">
    <property type="protein sequence ID" value="KAK8772455.1"/>
    <property type="molecule type" value="Genomic_DNA"/>
</dbReference>
<dbReference type="PROSITE" id="PS50960">
    <property type="entry name" value="HTH_PSQ"/>
    <property type="match status" value="1"/>
</dbReference>
<dbReference type="Pfam" id="PF03184">
    <property type="entry name" value="DDE_1"/>
    <property type="match status" value="1"/>
</dbReference>
<dbReference type="Pfam" id="PF03221">
    <property type="entry name" value="HTH_Tnp_Tc5"/>
    <property type="match status" value="1"/>
</dbReference>
<dbReference type="PROSITE" id="PS51253">
    <property type="entry name" value="HTH_CENPB"/>
    <property type="match status" value="1"/>
</dbReference>
<dbReference type="SUPFAM" id="SSF46689">
    <property type="entry name" value="Homeodomain-like"/>
    <property type="match status" value="2"/>
</dbReference>
<evidence type="ECO:0000259" key="5">
    <source>
        <dbReference type="PROSITE" id="PS50960"/>
    </source>
</evidence>
<dbReference type="InterPro" id="IPR009057">
    <property type="entry name" value="Homeodomain-like_sf"/>
</dbReference>
<proteinExistence type="predicted"/>
<evidence type="ECO:0000259" key="6">
    <source>
        <dbReference type="PROSITE" id="PS51253"/>
    </source>
</evidence>
<reference evidence="7 8" key="1">
    <citation type="journal article" date="2023" name="Arcadia Sci">
        <title>De novo assembly of a long-read Amblyomma americanum tick genome.</title>
        <authorList>
            <person name="Chou S."/>
            <person name="Poskanzer K.E."/>
            <person name="Rollins M."/>
            <person name="Thuy-Boun P.S."/>
        </authorList>
    </citation>
    <scope>NUCLEOTIDE SEQUENCE [LARGE SCALE GENOMIC DNA]</scope>
    <source>
        <strain evidence="7">F_SG_1</strain>
        <tissue evidence="7">Salivary glands</tissue>
    </source>
</reference>
<evidence type="ECO:0000256" key="1">
    <source>
        <dbReference type="ARBA" id="ARBA00004123"/>
    </source>
</evidence>
<keyword evidence="8" id="KW-1185">Reference proteome</keyword>
<dbReference type="PANTHER" id="PTHR19303">
    <property type="entry name" value="TRANSPOSON"/>
    <property type="match status" value="1"/>
</dbReference>
<evidence type="ECO:0008006" key="9">
    <source>
        <dbReference type="Google" id="ProtNLM"/>
    </source>
</evidence>
<comment type="caution">
    <text evidence="7">The sequence shown here is derived from an EMBL/GenBank/DDBJ whole genome shotgun (WGS) entry which is preliminary data.</text>
</comment>
<feature type="domain" description="HTH psq-type" evidence="5">
    <location>
        <begin position="1"/>
        <end position="52"/>
    </location>
</feature>
<dbReference type="Proteomes" id="UP001321473">
    <property type="component" value="Unassembled WGS sequence"/>
</dbReference>
<dbReference type="InterPro" id="IPR006600">
    <property type="entry name" value="HTH_CenpB_DNA-bd_dom"/>
</dbReference>